<dbReference type="AlphaFoldDB" id="K9WHK8"/>
<gene>
    <name evidence="1" type="ORF">Mic7113_4199</name>
</gene>
<protein>
    <submittedName>
        <fullName evidence="1">Uncharacterized protein</fullName>
    </submittedName>
</protein>
<sequence length="33" mass="3789">MMITPLSANLGATIPTIEQNFFLYHFWLQGNGY</sequence>
<dbReference type="STRING" id="1173027.Mic7113_4199"/>
<keyword evidence="2" id="KW-1185">Reference proteome</keyword>
<proteinExistence type="predicted"/>
<reference evidence="1 2" key="1">
    <citation type="submission" date="2012-06" db="EMBL/GenBank/DDBJ databases">
        <title>Finished chromosome of genome of Microcoleus sp. PCC 7113.</title>
        <authorList>
            <consortium name="US DOE Joint Genome Institute"/>
            <person name="Gugger M."/>
            <person name="Coursin T."/>
            <person name="Rippka R."/>
            <person name="Tandeau De Marsac N."/>
            <person name="Huntemann M."/>
            <person name="Wei C.-L."/>
            <person name="Han J."/>
            <person name="Detter J.C."/>
            <person name="Han C."/>
            <person name="Tapia R."/>
            <person name="Chen A."/>
            <person name="Kyrpides N."/>
            <person name="Mavromatis K."/>
            <person name="Markowitz V."/>
            <person name="Szeto E."/>
            <person name="Ivanova N."/>
            <person name="Pagani I."/>
            <person name="Pati A."/>
            <person name="Goodwin L."/>
            <person name="Nordberg H.P."/>
            <person name="Cantor M.N."/>
            <person name="Hua S.X."/>
            <person name="Woyke T."/>
            <person name="Kerfeld C.A."/>
        </authorList>
    </citation>
    <scope>NUCLEOTIDE SEQUENCE [LARGE SCALE GENOMIC DNA]</scope>
    <source>
        <strain evidence="1 2">PCC 7113</strain>
    </source>
</reference>
<dbReference type="EMBL" id="CP003630">
    <property type="protein sequence ID" value="AFZ19900.1"/>
    <property type="molecule type" value="Genomic_DNA"/>
</dbReference>
<evidence type="ECO:0000313" key="1">
    <source>
        <dbReference type="EMBL" id="AFZ19900.1"/>
    </source>
</evidence>
<evidence type="ECO:0000313" key="2">
    <source>
        <dbReference type="Proteomes" id="UP000010471"/>
    </source>
</evidence>
<organism evidence="1 2">
    <name type="scientific">Allocoleopsis franciscana PCC 7113</name>
    <dbReference type="NCBI Taxonomy" id="1173027"/>
    <lineage>
        <taxon>Bacteria</taxon>
        <taxon>Bacillati</taxon>
        <taxon>Cyanobacteriota</taxon>
        <taxon>Cyanophyceae</taxon>
        <taxon>Coleofasciculales</taxon>
        <taxon>Coleofasciculaceae</taxon>
        <taxon>Allocoleopsis</taxon>
        <taxon>Allocoleopsis franciscana</taxon>
    </lineage>
</organism>
<dbReference type="Proteomes" id="UP000010471">
    <property type="component" value="Chromosome"/>
</dbReference>
<dbReference type="HOGENOM" id="CLU_3382724_0_0_3"/>
<accession>K9WHK8</accession>
<dbReference type="KEGG" id="mic:Mic7113_4199"/>
<name>K9WHK8_9CYAN</name>